<evidence type="ECO:0000313" key="2">
    <source>
        <dbReference type="EMBL" id="KAF2317727.1"/>
    </source>
</evidence>
<keyword evidence="3" id="KW-1185">Reference proteome</keyword>
<dbReference type="Pfam" id="PF07944">
    <property type="entry name" value="Beta-AFase-like_GH127_cat"/>
    <property type="match status" value="1"/>
</dbReference>
<dbReference type="EMBL" id="JAAGAX010000004">
    <property type="protein sequence ID" value="KAF2317727.1"/>
    <property type="molecule type" value="Genomic_DNA"/>
</dbReference>
<dbReference type="Proteomes" id="UP000467840">
    <property type="component" value="Chromosome 6"/>
</dbReference>
<proteinExistence type="predicted"/>
<evidence type="ECO:0000259" key="1">
    <source>
        <dbReference type="Pfam" id="PF07944"/>
    </source>
</evidence>
<dbReference type="PANTHER" id="PTHR31151:SF0">
    <property type="entry name" value="PROLINE-TRNA LIGASE (DUF1680)"/>
    <property type="match status" value="1"/>
</dbReference>
<dbReference type="SUPFAM" id="SSF48208">
    <property type="entry name" value="Six-hairpin glycosidases"/>
    <property type="match status" value="1"/>
</dbReference>
<dbReference type="InterPro" id="IPR008928">
    <property type="entry name" value="6-hairpin_glycosidase_sf"/>
</dbReference>
<dbReference type="InterPro" id="IPR036195">
    <property type="entry name" value="AbfB_ABD_sf"/>
</dbReference>
<feature type="domain" description="Non-reducing end beta-L-arabinofuranosidase-like GH127 catalytic" evidence="1">
    <location>
        <begin position="81"/>
        <end position="452"/>
    </location>
</feature>
<sequence>MGKECSNTVPNKSLQFEIASTKNETWKQQILSQFKVNTVYEKPTKVSKGSTLNWEKISNQITNAAKFNPPQGLLKEVSLHDVRLEPNSLHWTAQQTNLEYLLMLDVDRLVWSFRKTAGLPTLARHMGGRHQILSSENIAGHYLSAAAKMWASTQNGTLQEKMSAVVSILSDCQQKMGTGYLSAFPSELFDRYEAVVYVWAPYYTIHKIMSGLLDQHTIAKNPQALKMLTWMVDYFYNRIQNVILQFSIARHYAALNEETGGMNDLLYRLYSITKDPKHLVMAHLFDKPCFLGELAVQANNLADFHANTHIPVVIGSQMRYEVTGDPLYKSIATYFMDIVNSTHTFATGGTSIDEHWKEPSRLASHLMPENEESCTTYNMLKVSRNLFRWTKETAYADHYERALTNGVLSIQRGTEPGVMIYFLPLGPGHSKAVSNHGWGTPFDSFWCCYGTGNFLSITRYWAPNDTLNLQLPIDMRLEAIKDDRPEYASIKAILYGPYLLAGHSSGNWDITTGNASSISDWITPIPSTYNNHLVTFSQQWGNSIFFLMNSSQIITMGNSAQFGNNSALQATFRLIFADQSSSKVSSIKDAIGKSVMLEPFDYPGMLVVAHADRALVVGRQGYSAFHLVPGLDARKGTVSLESETLKGCFVYGGATNNSSMALKCNLDTSNSTVAKAASFVMHEGMSKYHPISFVAKGATRNFLLEPLLKYKNETYTVYFNIQA</sequence>
<name>A0A6A6MXA1_HEVBR</name>
<reference evidence="2 3" key="1">
    <citation type="journal article" date="2020" name="Mol. Plant">
        <title>The Chromosome-Based Rubber Tree Genome Provides New Insights into Spurge Genome Evolution and Rubber Biosynthesis.</title>
        <authorList>
            <person name="Liu J."/>
            <person name="Shi C."/>
            <person name="Shi C.C."/>
            <person name="Li W."/>
            <person name="Zhang Q.J."/>
            <person name="Zhang Y."/>
            <person name="Li K."/>
            <person name="Lu H.F."/>
            <person name="Shi C."/>
            <person name="Zhu S.T."/>
            <person name="Xiao Z.Y."/>
            <person name="Nan H."/>
            <person name="Yue Y."/>
            <person name="Zhu X.G."/>
            <person name="Wu Y."/>
            <person name="Hong X.N."/>
            <person name="Fan G.Y."/>
            <person name="Tong Y."/>
            <person name="Zhang D."/>
            <person name="Mao C.L."/>
            <person name="Liu Y.L."/>
            <person name="Hao S.J."/>
            <person name="Liu W.Q."/>
            <person name="Lv M.Q."/>
            <person name="Zhang H.B."/>
            <person name="Liu Y."/>
            <person name="Hu-Tang G.R."/>
            <person name="Wang J.P."/>
            <person name="Wang J.H."/>
            <person name="Sun Y.H."/>
            <person name="Ni S.B."/>
            <person name="Chen W.B."/>
            <person name="Zhang X.C."/>
            <person name="Jiao Y.N."/>
            <person name="Eichler E.E."/>
            <person name="Li G.H."/>
            <person name="Liu X."/>
            <person name="Gao L.Z."/>
        </authorList>
    </citation>
    <scope>NUCLEOTIDE SEQUENCE [LARGE SCALE GENOMIC DNA]</scope>
    <source>
        <strain evidence="3">cv. GT1</strain>
        <tissue evidence="2">Leaf</tissue>
    </source>
</reference>
<comment type="caution">
    <text evidence="2">The sequence shown here is derived from an EMBL/GenBank/DDBJ whole genome shotgun (WGS) entry which is preliminary data.</text>
</comment>
<organism evidence="2 3">
    <name type="scientific">Hevea brasiliensis</name>
    <name type="common">Para rubber tree</name>
    <name type="synonym">Siphonia brasiliensis</name>
    <dbReference type="NCBI Taxonomy" id="3981"/>
    <lineage>
        <taxon>Eukaryota</taxon>
        <taxon>Viridiplantae</taxon>
        <taxon>Streptophyta</taxon>
        <taxon>Embryophyta</taxon>
        <taxon>Tracheophyta</taxon>
        <taxon>Spermatophyta</taxon>
        <taxon>Magnoliopsida</taxon>
        <taxon>eudicotyledons</taxon>
        <taxon>Gunneridae</taxon>
        <taxon>Pentapetalae</taxon>
        <taxon>rosids</taxon>
        <taxon>fabids</taxon>
        <taxon>Malpighiales</taxon>
        <taxon>Euphorbiaceae</taxon>
        <taxon>Crotonoideae</taxon>
        <taxon>Micrandreae</taxon>
        <taxon>Hevea</taxon>
    </lineage>
</organism>
<dbReference type="SUPFAM" id="SSF110221">
    <property type="entry name" value="AbfB domain"/>
    <property type="match status" value="1"/>
</dbReference>
<protein>
    <recommendedName>
        <fullName evidence="1">Non-reducing end beta-L-arabinofuranosidase-like GH127 catalytic domain-containing protein</fullName>
    </recommendedName>
</protein>
<dbReference type="AlphaFoldDB" id="A0A6A6MXA1"/>
<accession>A0A6A6MXA1</accession>
<dbReference type="PANTHER" id="PTHR31151">
    <property type="entry name" value="PROLINE-TRNA LIGASE (DUF1680)"/>
    <property type="match status" value="1"/>
</dbReference>
<dbReference type="GO" id="GO:0046373">
    <property type="term" value="P:L-arabinose metabolic process"/>
    <property type="evidence" value="ECO:0007669"/>
    <property type="project" value="InterPro"/>
</dbReference>
<dbReference type="GO" id="GO:0046556">
    <property type="term" value="F:alpha-L-arabinofuranosidase activity"/>
    <property type="evidence" value="ECO:0007669"/>
    <property type="project" value="InterPro"/>
</dbReference>
<evidence type="ECO:0000313" key="3">
    <source>
        <dbReference type="Proteomes" id="UP000467840"/>
    </source>
</evidence>
<dbReference type="InterPro" id="IPR012878">
    <property type="entry name" value="Beta-AFase-like_GH127_cat"/>
</dbReference>
<dbReference type="Gene3D" id="2.80.10.50">
    <property type="match status" value="1"/>
</dbReference>
<gene>
    <name evidence="2" type="ORF">GH714_039685</name>
</gene>